<evidence type="ECO:0000313" key="3">
    <source>
        <dbReference type="Proteomes" id="UP000324222"/>
    </source>
</evidence>
<dbReference type="AlphaFoldDB" id="A0A5B7HPN2"/>
<sequence length="44" mass="4501">MARPGLPLPPPSHGQPPGLTRAVLRLPHGPAQVASPSFLPRAAS</sequence>
<accession>A0A5B7HPN2</accession>
<keyword evidence="3" id="KW-1185">Reference proteome</keyword>
<evidence type="ECO:0000256" key="1">
    <source>
        <dbReference type="SAM" id="MobiDB-lite"/>
    </source>
</evidence>
<comment type="caution">
    <text evidence="2">The sequence shown here is derived from an EMBL/GenBank/DDBJ whole genome shotgun (WGS) entry which is preliminary data.</text>
</comment>
<proteinExistence type="predicted"/>
<gene>
    <name evidence="2" type="ORF">E2C01_067564</name>
</gene>
<evidence type="ECO:0000313" key="2">
    <source>
        <dbReference type="EMBL" id="MPC73242.1"/>
    </source>
</evidence>
<name>A0A5B7HPN2_PORTR</name>
<dbReference type="EMBL" id="VSRR010036409">
    <property type="protein sequence ID" value="MPC73242.1"/>
    <property type="molecule type" value="Genomic_DNA"/>
</dbReference>
<feature type="compositionally biased region" description="Pro residues" evidence="1">
    <location>
        <begin position="1"/>
        <end position="14"/>
    </location>
</feature>
<dbReference type="Proteomes" id="UP000324222">
    <property type="component" value="Unassembled WGS sequence"/>
</dbReference>
<feature type="region of interest" description="Disordered" evidence="1">
    <location>
        <begin position="1"/>
        <end position="44"/>
    </location>
</feature>
<reference evidence="2 3" key="1">
    <citation type="submission" date="2019-05" db="EMBL/GenBank/DDBJ databases">
        <title>Another draft genome of Portunus trituberculatus and its Hox gene families provides insights of decapod evolution.</title>
        <authorList>
            <person name="Jeong J.-H."/>
            <person name="Song I."/>
            <person name="Kim S."/>
            <person name="Choi T."/>
            <person name="Kim D."/>
            <person name="Ryu S."/>
            <person name="Kim W."/>
        </authorList>
    </citation>
    <scope>NUCLEOTIDE SEQUENCE [LARGE SCALE GENOMIC DNA]</scope>
    <source>
        <tissue evidence="2">Muscle</tissue>
    </source>
</reference>
<organism evidence="2 3">
    <name type="scientific">Portunus trituberculatus</name>
    <name type="common">Swimming crab</name>
    <name type="synonym">Neptunus trituberculatus</name>
    <dbReference type="NCBI Taxonomy" id="210409"/>
    <lineage>
        <taxon>Eukaryota</taxon>
        <taxon>Metazoa</taxon>
        <taxon>Ecdysozoa</taxon>
        <taxon>Arthropoda</taxon>
        <taxon>Crustacea</taxon>
        <taxon>Multicrustacea</taxon>
        <taxon>Malacostraca</taxon>
        <taxon>Eumalacostraca</taxon>
        <taxon>Eucarida</taxon>
        <taxon>Decapoda</taxon>
        <taxon>Pleocyemata</taxon>
        <taxon>Brachyura</taxon>
        <taxon>Eubrachyura</taxon>
        <taxon>Portunoidea</taxon>
        <taxon>Portunidae</taxon>
        <taxon>Portuninae</taxon>
        <taxon>Portunus</taxon>
    </lineage>
</organism>
<protein>
    <submittedName>
        <fullName evidence="2">Uncharacterized protein</fullName>
    </submittedName>
</protein>